<feature type="transmembrane region" description="Helical" evidence="9">
    <location>
        <begin position="222"/>
        <end position="243"/>
    </location>
</feature>
<dbReference type="EMBL" id="CP158292">
    <property type="protein sequence ID" value="XBV46487.1"/>
    <property type="molecule type" value="Genomic_DNA"/>
</dbReference>
<feature type="transmembrane region" description="Helical" evidence="9">
    <location>
        <begin position="50"/>
        <end position="69"/>
    </location>
</feature>
<evidence type="ECO:0000256" key="1">
    <source>
        <dbReference type="ARBA" id="ARBA00004429"/>
    </source>
</evidence>
<dbReference type="GO" id="GO:0022857">
    <property type="term" value="F:transmembrane transporter activity"/>
    <property type="evidence" value="ECO:0007669"/>
    <property type="project" value="InterPro"/>
</dbReference>
<keyword evidence="4" id="KW-1003">Cell membrane</keyword>
<keyword evidence="3" id="KW-0813">Transport</keyword>
<feature type="transmembrane region" description="Helical" evidence="9">
    <location>
        <begin position="101"/>
        <end position="121"/>
    </location>
</feature>
<evidence type="ECO:0000256" key="9">
    <source>
        <dbReference type="SAM" id="Phobius"/>
    </source>
</evidence>
<keyword evidence="6 9" id="KW-0812">Transmembrane</keyword>
<dbReference type="PANTHER" id="PTHR32196:SF21">
    <property type="entry name" value="ABC TRANSPORTER PERMEASE PROTEIN YPHD-RELATED"/>
    <property type="match status" value="1"/>
</dbReference>
<feature type="transmembrane region" description="Helical" evidence="9">
    <location>
        <begin position="76"/>
        <end position="95"/>
    </location>
</feature>
<evidence type="ECO:0000256" key="3">
    <source>
        <dbReference type="ARBA" id="ARBA00022448"/>
    </source>
</evidence>
<organism evidence="10">
    <name type="scientific">Pantoea sp. BJ2</name>
    <dbReference type="NCBI Taxonomy" id="3141322"/>
    <lineage>
        <taxon>Bacteria</taxon>
        <taxon>Pseudomonadati</taxon>
        <taxon>Pseudomonadota</taxon>
        <taxon>Gammaproteobacteria</taxon>
        <taxon>Enterobacterales</taxon>
        <taxon>Erwiniaceae</taxon>
        <taxon>Pantoea</taxon>
    </lineage>
</organism>
<evidence type="ECO:0000256" key="2">
    <source>
        <dbReference type="ARBA" id="ARBA00007942"/>
    </source>
</evidence>
<feature type="transmembrane region" description="Helical" evidence="9">
    <location>
        <begin position="303"/>
        <end position="322"/>
    </location>
</feature>
<evidence type="ECO:0000256" key="6">
    <source>
        <dbReference type="ARBA" id="ARBA00022692"/>
    </source>
</evidence>
<comment type="subcellular location">
    <subcellularLocation>
        <location evidence="1">Cell inner membrane</location>
        <topology evidence="1">Multi-pass membrane protein</topology>
    </subcellularLocation>
</comment>
<feature type="transmembrane region" description="Helical" evidence="9">
    <location>
        <begin position="21"/>
        <end position="44"/>
    </location>
</feature>
<dbReference type="AlphaFoldDB" id="A0AAU7U0J3"/>
<sequence length="328" mass="34454">MSDSLLSPVAPRPRQTGWLRAIIVLTFVALLVFFIIAVPAFATVSNIRSVLLNNVAPLAIVALAMTLVTRIGAIDLSVGTAIDIACLVLVTLVLHQVSLPVALFAALIAALLVGVFNAFLVTQLGVEPFLATLGTLFIGQSVQQLSSNGGQPVYLLSQKLPDGFSAIGHGALLGIPLPLWLLFLVALALYQLLHRSATGRSLRVMGEQYSVAQHSGVPVKRLTALAFILAALIAGIVGLILAANVKAWVPLSGNAYLLNAIGASFIGATFAPSRRPNVLGTLLGVVLLSFIANGLLLVGWNFYWQQVATGGLIFIVLAVGALRARHHS</sequence>
<comment type="similarity">
    <text evidence="2">Belongs to the binding-protein-dependent transport system permease family. AraH/RbsC subfamily.</text>
</comment>
<dbReference type="CDD" id="cd06579">
    <property type="entry name" value="TM_PBP1_transp_AraH_like"/>
    <property type="match status" value="1"/>
</dbReference>
<keyword evidence="5" id="KW-0997">Cell inner membrane</keyword>
<proteinExistence type="inferred from homology"/>
<keyword evidence="7 9" id="KW-1133">Transmembrane helix</keyword>
<dbReference type="Pfam" id="PF02653">
    <property type="entry name" value="BPD_transp_2"/>
    <property type="match status" value="1"/>
</dbReference>
<evidence type="ECO:0000256" key="5">
    <source>
        <dbReference type="ARBA" id="ARBA00022519"/>
    </source>
</evidence>
<dbReference type="GO" id="GO:0005886">
    <property type="term" value="C:plasma membrane"/>
    <property type="evidence" value="ECO:0007669"/>
    <property type="project" value="UniProtKB-SubCell"/>
</dbReference>
<evidence type="ECO:0000256" key="4">
    <source>
        <dbReference type="ARBA" id="ARBA00022475"/>
    </source>
</evidence>
<feature type="transmembrane region" description="Helical" evidence="9">
    <location>
        <begin position="255"/>
        <end position="271"/>
    </location>
</feature>
<evidence type="ECO:0000256" key="7">
    <source>
        <dbReference type="ARBA" id="ARBA00022989"/>
    </source>
</evidence>
<reference evidence="10" key="1">
    <citation type="submission" date="2024-06" db="EMBL/GenBank/DDBJ databases">
        <title>Multiomics insights into the TNT degradation mechanism by Pantoea sp. BJ2 isolated from an ammunition destruction site.</title>
        <authorList>
            <person name="Luo J."/>
        </authorList>
    </citation>
    <scope>NUCLEOTIDE SEQUENCE</scope>
    <source>
        <strain evidence="10">BJ2</strain>
    </source>
</reference>
<dbReference type="PANTHER" id="PTHR32196">
    <property type="entry name" value="ABC TRANSPORTER PERMEASE PROTEIN YPHD-RELATED-RELATED"/>
    <property type="match status" value="1"/>
</dbReference>
<name>A0AAU7U0J3_9GAMM</name>
<gene>
    <name evidence="10" type="ORF">AAF463_09345</name>
</gene>
<accession>A0AAU7U0J3</accession>
<dbReference type="RefSeq" id="WP_271459791.1">
    <property type="nucleotide sequence ID" value="NZ_CP158292.1"/>
</dbReference>
<protein>
    <submittedName>
        <fullName evidence="10">ABC transporter permease</fullName>
    </submittedName>
</protein>
<evidence type="ECO:0000313" key="10">
    <source>
        <dbReference type="EMBL" id="XBV46487.1"/>
    </source>
</evidence>
<dbReference type="InterPro" id="IPR001851">
    <property type="entry name" value="ABC_transp_permease"/>
</dbReference>
<evidence type="ECO:0000256" key="8">
    <source>
        <dbReference type="ARBA" id="ARBA00023136"/>
    </source>
</evidence>
<keyword evidence="8 9" id="KW-0472">Membrane</keyword>
<feature type="transmembrane region" description="Helical" evidence="9">
    <location>
        <begin position="278"/>
        <end position="297"/>
    </location>
</feature>
<feature type="transmembrane region" description="Helical" evidence="9">
    <location>
        <begin position="166"/>
        <end position="193"/>
    </location>
</feature>